<comment type="caution">
    <text evidence="6">The sequence shown here is derived from an EMBL/GenBank/DDBJ whole genome shotgun (WGS) entry which is preliminary data.</text>
</comment>
<dbReference type="InterPro" id="IPR008894">
    <property type="entry name" value="QdtA_cupin_dom"/>
</dbReference>
<dbReference type="PANTHER" id="PTHR43300">
    <property type="entry name" value="ACETYLTRANSFERASE"/>
    <property type="match status" value="1"/>
</dbReference>
<dbReference type="Proteomes" id="UP000324738">
    <property type="component" value="Unassembled WGS sequence"/>
</dbReference>
<keyword evidence="4" id="KW-0012">Acyltransferase</keyword>
<sequence length="326" mass="35283">MSTASSYFVHPQGLCESTDIGVGTRVWAFAHVLPGARIGANCNICDNVFVEADVVIGDEVTLKCGVQLWDGLRIGNRVFIGPNATFTNDRFPRSKRYPAKFLQTIVEDDASIGANATILPGVRIGRGAMVGAGAVVTRDVPPYSTVVGNPAVIIGYHDSATLPQGDVAAEFSSGSNSLGSAIGSRLDLGVAGCWLERLSHFTDMRGSLTPLQMEKGLPFVPARIFLVYGVPSHYVRGEHAHHECQQFLVAAHGGVSIVVDDGTRRREVRLVDQTVGLYMPRMIWGVQYKFDPDSVLMVAASHAYDAGDYIRNYSEFRQLVGQENPV</sequence>
<dbReference type="GO" id="GO:0016746">
    <property type="term" value="F:acyltransferase activity"/>
    <property type="evidence" value="ECO:0007669"/>
    <property type="project" value="UniProtKB-KW"/>
</dbReference>
<comment type="similarity">
    <text evidence="1">Belongs to the transferase hexapeptide repeat family.</text>
</comment>
<dbReference type="Gene3D" id="2.160.10.10">
    <property type="entry name" value="Hexapeptide repeat proteins"/>
    <property type="match status" value="1"/>
</dbReference>
<reference evidence="6 7" key="1">
    <citation type="submission" date="2019-08" db="EMBL/GenBank/DDBJ databases">
        <title>Aureimonas fodiniaquatilis sp. nov., isolated from a coal mine wastewater.</title>
        <authorList>
            <person name="Kim W."/>
        </authorList>
    </citation>
    <scope>NUCLEOTIDE SEQUENCE [LARGE SCALE GENOMIC DNA]</scope>
    <source>
        <strain evidence="6 7">CAU 1482</strain>
    </source>
</reference>
<dbReference type="AlphaFoldDB" id="A0A5B0DUE5"/>
<keyword evidence="7" id="KW-1185">Reference proteome</keyword>
<gene>
    <name evidence="6" type="ORF">FPY71_07695</name>
</gene>
<dbReference type="InterPro" id="IPR011004">
    <property type="entry name" value="Trimer_LpxA-like_sf"/>
</dbReference>
<feature type="domain" description="Sugar 3,4-ketoisomerase QdtA cupin" evidence="5">
    <location>
        <begin position="193"/>
        <end position="320"/>
    </location>
</feature>
<name>A0A5B0DUE5_9HYPH</name>
<organism evidence="6 7">
    <name type="scientific">Aureimonas fodinaquatilis</name>
    <dbReference type="NCBI Taxonomy" id="2565783"/>
    <lineage>
        <taxon>Bacteria</taxon>
        <taxon>Pseudomonadati</taxon>
        <taxon>Pseudomonadota</taxon>
        <taxon>Alphaproteobacteria</taxon>
        <taxon>Hyphomicrobiales</taxon>
        <taxon>Aurantimonadaceae</taxon>
        <taxon>Aureimonas</taxon>
    </lineage>
</organism>
<dbReference type="RefSeq" id="WP_149299329.1">
    <property type="nucleotide sequence ID" value="NZ_VTWH01000002.1"/>
</dbReference>
<dbReference type="InterPro" id="IPR018357">
    <property type="entry name" value="Hexapep_transf_CS"/>
</dbReference>
<keyword evidence="3" id="KW-0677">Repeat</keyword>
<dbReference type="Pfam" id="PF05523">
    <property type="entry name" value="FdtA"/>
    <property type="match status" value="1"/>
</dbReference>
<dbReference type="SUPFAM" id="SSF51182">
    <property type="entry name" value="RmlC-like cupins"/>
    <property type="match status" value="1"/>
</dbReference>
<evidence type="ECO:0000259" key="5">
    <source>
        <dbReference type="Pfam" id="PF05523"/>
    </source>
</evidence>
<keyword evidence="2" id="KW-0808">Transferase</keyword>
<evidence type="ECO:0000313" key="7">
    <source>
        <dbReference type="Proteomes" id="UP000324738"/>
    </source>
</evidence>
<evidence type="ECO:0000256" key="1">
    <source>
        <dbReference type="ARBA" id="ARBA00007274"/>
    </source>
</evidence>
<dbReference type="InterPro" id="IPR011051">
    <property type="entry name" value="RmlC_Cupin_sf"/>
</dbReference>
<dbReference type="Pfam" id="PF00132">
    <property type="entry name" value="Hexapep"/>
    <property type="match status" value="2"/>
</dbReference>
<dbReference type="InterPro" id="IPR050179">
    <property type="entry name" value="Trans_hexapeptide_repeat"/>
</dbReference>
<dbReference type="InterPro" id="IPR001451">
    <property type="entry name" value="Hexapep"/>
</dbReference>
<dbReference type="GO" id="GO:0016853">
    <property type="term" value="F:isomerase activity"/>
    <property type="evidence" value="ECO:0007669"/>
    <property type="project" value="UniProtKB-KW"/>
</dbReference>
<dbReference type="SUPFAM" id="SSF51161">
    <property type="entry name" value="Trimeric LpxA-like enzymes"/>
    <property type="match status" value="1"/>
</dbReference>
<protein>
    <submittedName>
        <fullName evidence="6">Isomerase</fullName>
    </submittedName>
</protein>
<dbReference type="OrthoDB" id="9815592at2"/>
<proteinExistence type="inferred from homology"/>
<accession>A0A5B0DUE5</accession>
<dbReference type="EMBL" id="VTWH01000002">
    <property type="protein sequence ID" value="KAA0970394.1"/>
    <property type="molecule type" value="Genomic_DNA"/>
</dbReference>
<dbReference type="InterPro" id="IPR014710">
    <property type="entry name" value="RmlC-like_jellyroll"/>
</dbReference>
<evidence type="ECO:0000256" key="4">
    <source>
        <dbReference type="ARBA" id="ARBA00023315"/>
    </source>
</evidence>
<dbReference type="PANTHER" id="PTHR43300:SF4">
    <property type="entry name" value="ACYL-[ACYL-CARRIER-PROTEIN]--UDP-N-ACETYLGLUCOSAMINE O-ACYLTRANSFERASE"/>
    <property type="match status" value="1"/>
</dbReference>
<dbReference type="CDD" id="cd03358">
    <property type="entry name" value="LbH_WxcM_N_like"/>
    <property type="match status" value="1"/>
</dbReference>
<keyword evidence="6" id="KW-0413">Isomerase</keyword>
<dbReference type="CDD" id="cd20292">
    <property type="entry name" value="cupin_QdtA-like"/>
    <property type="match status" value="1"/>
</dbReference>
<dbReference type="Gene3D" id="2.60.120.10">
    <property type="entry name" value="Jelly Rolls"/>
    <property type="match status" value="1"/>
</dbReference>
<dbReference type="PROSITE" id="PS00101">
    <property type="entry name" value="HEXAPEP_TRANSFERASES"/>
    <property type="match status" value="1"/>
</dbReference>
<evidence type="ECO:0000256" key="2">
    <source>
        <dbReference type="ARBA" id="ARBA00022679"/>
    </source>
</evidence>
<evidence type="ECO:0000256" key="3">
    <source>
        <dbReference type="ARBA" id="ARBA00022737"/>
    </source>
</evidence>
<evidence type="ECO:0000313" key="6">
    <source>
        <dbReference type="EMBL" id="KAA0970394.1"/>
    </source>
</evidence>